<dbReference type="Pfam" id="PF00098">
    <property type="entry name" value="zf-CCHC"/>
    <property type="match status" value="1"/>
</dbReference>
<accession>A0A8W8MKH5</accession>
<name>A0A8W8MKH5_MAGGI</name>
<reference evidence="4" key="1">
    <citation type="submission" date="2022-08" db="UniProtKB">
        <authorList>
            <consortium name="EnsemblMetazoa"/>
        </authorList>
    </citation>
    <scope>IDENTIFICATION</scope>
    <source>
        <strain evidence="4">05x7-T-G4-1.051#20</strain>
    </source>
</reference>
<keyword evidence="1" id="KW-0479">Metal-binding</keyword>
<dbReference type="SMART" id="SM00343">
    <property type="entry name" value="ZnF_C2HC"/>
    <property type="match status" value="1"/>
</dbReference>
<keyword evidence="1" id="KW-0862">Zinc</keyword>
<organism evidence="4 5">
    <name type="scientific">Magallana gigas</name>
    <name type="common">Pacific oyster</name>
    <name type="synonym">Crassostrea gigas</name>
    <dbReference type="NCBI Taxonomy" id="29159"/>
    <lineage>
        <taxon>Eukaryota</taxon>
        <taxon>Metazoa</taxon>
        <taxon>Spiralia</taxon>
        <taxon>Lophotrochozoa</taxon>
        <taxon>Mollusca</taxon>
        <taxon>Bivalvia</taxon>
        <taxon>Autobranchia</taxon>
        <taxon>Pteriomorphia</taxon>
        <taxon>Ostreida</taxon>
        <taxon>Ostreoidea</taxon>
        <taxon>Ostreidae</taxon>
        <taxon>Magallana</taxon>
    </lineage>
</organism>
<dbReference type="Gene3D" id="4.10.60.10">
    <property type="entry name" value="Zinc finger, CCHC-type"/>
    <property type="match status" value="1"/>
</dbReference>
<proteinExistence type="predicted"/>
<dbReference type="GO" id="GO:0008270">
    <property type="term" value="F:zinc ion binding"/>
    <property type="evidence" value="ECO:0007669"/>
    <property type="project" value="UniProtKB-KW"/>
</dbReference>
<dbReference type="AlphaFoldDB" id="A0A8W8MKH5"/>
<evidence type="ECO:0000256" key="1">
    <source>
        <dbReference type="PROSITE-ProRule" id="PRU00047"/>
    </source>
</evidence>
<evidence type="ECO:0000313" key="4">
    <source>
        <dbReference type="EnsemblMetazoa" id="G33661.1:cds"/>
    </source>
</evidence>
<protein>
    <recommendedName>
        <fullName evidence="3">CCHC-type domain-containing protein</fullName>
    </recommendedName>
</protein>
<feature type="region of interest" description="Disordered" evidence="2">
    <location>
        <begin position="140"/>
        <end position="188"/>
    </location>
</feature>
<feature type="compositionally biased region" description="Basic and acidic residues" evidence="2">
    <location>
        <begin position="144"/>
        <end position="162"/>
    </location>
</feature>
<keyword evidence="5" id="KW-1185">Reference proteome</keyword>
<dbReference type="InterPro" id="IPR036875">
    <property type="entry name" value="Znf_CCHC_sf"/>
</dbReference>
<dbReference type="GO" id="GO:0003676">
    <property type="term" value="F:nucleic acid binding"/>
    <property type="evidence" value="ECO:0007669"/>
    <property type="project" value="InterPro"/>
</dbReference>
<dbReference type="Gene3D" id="3.10.10.10">
    <property type="entry name" value="HIV Type 1 Reverse Transcriptase, subunit A, domain 1"/>
    <property type="match status" value="1"/>
</dbReference>
<evidence type="ECO:0000256" key="2">
    <source>
        <dbReference type="SAM" id="MobiDB-lite"/>
    </source>
</evidence>
<sequence length="391" mass="44862">MDAENVQRQINETVRFASNEMLSNISELLDKRLADMQRNISENQKAIAEKQEARMEQVISEGYKFKKRGNEEQHKHNVKVFAKMQEANENLKENKVQSAQRNIAEGLDIIKNRQKLIKLADSSEAGWRAVDEYTKNPIASDSEDEKKISKAQTRADRKVKEAKAKKRKDFRDSARPYQKPSWSQTSADNTTWKSGHCYRCNKRGHWRKDCTEKLNGDKISTIVTEVNHLISQINNETPIGNTNKSQSCIKNISPIGRLRENLGHWRSIGTNRYVLDVIENGYKMPLFTTPEPIELKNNRSALMNQRFVAQEIEKLLNKGCIEEVKDKPRVVNPLTVADGKAKQRLVLDARHVNPHLFKYKHKYENAEVSKNVFEADDGIGGASTFQEAKVE</sequence>
<evidence type="ECO:0000259" key="3">
    <source>
        <dbReference type="PROSITE" id="PS50158"/>
    </source>
</evidence>
<dbReference type="InterPro" id="IPR001878">
    <property type="entry name" value="Znf_CCHC"/>
</dbReference>
<feature type="domain" description="CCHC-type" evidence="3">
    <location>
        <begin position="197"/>
        <end position="212"/>
    </location>
</feature>
<dbReference type="Proteomes" id="UP000005408">
    <property type="component" value="Unassembled WGS sequence"/>
</dbReference>
<keyword evidence="1" id="KW-0863">Zinc-finger</keyword>
<dbReference type="PROSITE" id="PS50158">
    <property type="entry name" value="ZF_CCHC"/>
    <property type="match status" value="1"/>
</dbReference>
<dbReference type="EnsemblMetazoa" id="G33661.1">
    <property type="protein sequence ID" value="G33661.1:cds"/>
    <property type="gene ID" value="G33661"/>
</dbReference>
<evidence type="ECO:0000313" key="5">
    <source>
        <dbReference type="Proteomes" id="UP000005408"/>
    </source>
</evidence>
<dbReference type="SUPFAM" id="SSF57756">
    <property type="entry name" value="Retrovirus zinc finger-like domains"/>
    <property type="match status" value="1"/>
</dbReference>